<comment type="caution">
    <text evidence="1">The sequence shown here is derived from an EMBL/GenBank/DDBJ whole genome shotgun (WGS) entry which is preliminary data.</text>
</comment>
<gene>
    <name evidence="1" type="ORF">ABEB36_000994</name>
</gene>
<accession>A0ABD1FD39</accession>
<name>A0ABD1FD39_HYPHA</name>
<reference evidence="1 2" key="1">
    <citation type="submission" date="2024-05" db="EMBL/GenBank/DDBJ databases">
        <title>Genetic variation in Jamaican populations of the coffee berry borer (Hypothenemus hampei).</title>
        <authorList>
            <person name="Errbii M."/>
            <person name="Myrie A."/>
        </authorList>
    </citation>
    <scope>NUCLEOTIDE SEQUENCE [LARGE SCALE GENOMIC DNA]</scope>
    <source>
        <strain evidence="1">JA-Hopewell-2020-01-JO</strain>
        <tissue evidence="1">Whole body</tissue>
    </source>
</reference>
<proteinExistence type="predicted"/>
<dbReference type="EMBL" id="JBDJPC010000001">
    <property type="protein sequence ID" value="KAL1517198.1"/>
    <property type="molecule type" value="Genomic_DNA"/>
</dbReference>
<evidence type="ECO:0000313" key="1">
    <source>
        <dbReference type="EMBL" id="KAL1517198.1"/>
    </source>
</evidence>
<protein>
    <submittedName>
        <fullName evidence="1">Uncharacterized protein</fullName>
    </submittedName>
</protein>
<organism evidence="1 2">
    <name type="scientific">Hypothenemus hampei</name>
    <name type="common">Coffee berry borer</name>
    <dbReference type="NCBI Taxonomy" id="57062"/>
    <lineage>
        <taxon>Eukaryota</taxon>
        <taxon>Metazoa</taxon>
        <taxon>Ecdysozoa</taxon>
        <taxon>Arthropoda</taxon>
        <taxon>Hexapoda</taxon>
        <taxon>Insecta</taxon>
        <taxon>Pterygota</taxon>
        <taxon>Neoptera</taxon>
        <taxon>Endopterygota</taxon>
        <taxon>Coleoptera</taxon>
        <taxon>Polyphaga</taxon>
        <taxon>Cucujiformia</taxon>
        <taxon>Curculionidae</taxon>
        <taxon>Scolytinae</taxon>
        <taxon>Hypothenemus</taxon>
    </lineage>
</organism>
<dbReference type="AlphaFoldDB" id="A0ABD1FD39"/>
<dbReference type="Proteomes" id="UP001566132">
    <property type="component" value="Unassembled WGS sequence"/>
</dbReference>
<keyword evidence="2" id="KW-1185">Reference proteome</keyword>
<evidence type="ECO:0000313" key="2">
    <source>
        <dbReference type="Proteomes" id="UP001566132"/>
    </source>
</evidence>
<sequence length="175" mass="20301">MRILIDGFDSYLEFDFDIEFQVSNRKLLGYVCFILNTVHIRGCAQSEISDSTRLVNEKHAISPFKARHKISANKGEIKKHVNYQSVDVKEVKFSRRERRIREQLFVGLIYILLVDGGTNRKIQAVLPIYERACTPCMSLECKILTATVIRERRYCIDSENFVNTLRGQRVGQQLV</sequence>